<feature type="compositionally biased region" description="Acidic residues" evidence="1">
    <location>
        <begin position="142"/>
        <end position="161"/>
    </location>
</feature>
<organism evidence="3 4">
    <name type="scientific">Porites lobata</name>
    <dbReference type="NCBI Taxonomy" id="104759"/>
    <lineage>
        <taxon>Eukaryota</taxon>
        <taxon>Metazoa</taxon>
        <taxon>Cnidaria</taxon>
        <taxon>Anthozoa</taxon>
        <taxon>Hexacorallia</taxon>
        <taxon>Scleractinia</taxon>
        <taxon>Fungiina</taxon>
        <taxon>Poritidae</taxon>
        <taxon>Porites</taxon>
    </lineage>
</organism>
<keyword evidence="2" id="KW-0812">Transmembrane</keyword>
<evidence type="ECO:0008006" key="5">
    <source>
        <dbReference type="Google" id="ProtNLM"/>
    </source>
</evidence>
<feature type="region of interest" description="Disordered" evidence="1">
    <location>
        <begin position="140"/>
        <end position="169"/>
    </location>
</feature>
<reference evidence="3 4" key="1">
    <citation type="submission" date="2022-05" db="EMBL/GenBank/DDBJ databases">
        <authorList>
            <consortium name="Genoscope - CEA"/>
            <person name="William W."/>
        </authorList>
    </citation>
    <scope>NUCLEOTIDE SEQUENCE [LARGE SCALE GENOMIC DNA]</scope>
</reference>
<evidence type="ECO:0000256" key="2">
    <source>
        <dbReference type="SAM" id="Phobius"/>
    </source>
</evidence>
<gene>
    <name evidence="3" type="ORF">PLOB_00047640</name>
</gene>
<dbReference type="Proteomes" id="UP001159405">
    <property type="component" value="Unassembled WGS sequence"/>
</dbReference>
<evidence type="ECO:0000256" key="1">
    <source>
        <dbReference type="SAM" id="MobiDB-lite"/>
    </source>
</evidence>
<name>A0ABN8PWY3_9CNID</name>
<accession>A0ABN8PWY3</accession>
<evidence type="ECO:0000313" key="4">
    <source>
        <dbReference type="Proteomes" id="UP001159405"/>
    </source>
</evidence>
<keyword evidence="2" id="KW-1133">Transmembrane helix</keyword>
<feature type="transmembrane region" description="Helical" evidence="2">
    <location>
        <begin position="85"/>
        <end position="106"/>
    </location>
</feature>
<protein>
    <recommendedName>
        <fullName evidence="5">Integral membrane protein 2</fullName>
    </recommendedName>
</protein>
<proteinExistence type="predicted"/>
<keyword evidence="2" id="KW-0472">Membrane</keyword>
<sequence length="183" mass="20844">MASSSNDTPRAITTDYILSEGGQREDFSVEDEYIYDDYDFEPLLSFHGDMEFSRQCQGRKYSLLRPNVTADASTIIPIKCRTRRCVWRIFIALLLCGFGGLCGYLITEKYDKCSLATGDFNIFHKQFVLQTSSRNIQQFFGNDDDDDDDDDDDNDGDEDDDTKGNKPAGIQDFYVLLSLSKHC</sequence>
<keyword evidence="4" id="KW-1185">Reference proteome</keyword>
<evidence type="ECO:0000313" key="3">
    <source>
        <dbReference type="EMBL" id="CAH3150516.1"/>
    </source>
</evidence>
<comment type="caution">
    <text evidence="3">The sequence shown here is derived from an EMBL/GenBank/DDBJ whole genome shotgun (WGS) entry which is preliminary data.</text>
</comment>
<dbReference type="EMBL" id="CALNXK010000089">
    <property type="protein sequence ID" value="CAH3150516.1"/>
    <property type="molecule type" value="Genomic_DNA"/>
</dbReference>